<protein>
    <submittedName>
        <fullName evidence="3">AAA domain-containing protein</fullName>
    </submittedName>
</protein>
<dbReference type="OrthoDB" id="5186at2759"/>
<dbReference type="SUPFAM" id="SSF52540">
    <property type="entry name" value="P-loop containing nucleoside triphosphate hydrolases"/>
    <property type="match status" value="3"/>
</dbReference>
<dbReference type="Proteomes" id="UP000265703">
    <property type="component" value="Unassembled WGS sequence"/>
</dbReference>
<comment type="caution">
    <text evidence="3">The sequence shown here is derived from an EMBL/GenBank/DDBJ whole genome shotgun (WGS) entry which is preliminary data.</text>
</comment>
<feature type="domain" description="ATPase dynein-related AAA" evidence="2">
    <location>
        <begin position="816"/>
        <end position="941"/>
    </location>
</feature>
<dbReference type="STRING" id="658196.A0A397SAX3"/>
<dbReference type="Gene3D" id="3.40.50.300">
    <property type="entry name" value="P-loop containing nucleotide triphosphate hydrolases"/>
    <property type="match status" value="3"/>
</dbReference>
<dbReference type="Pfam" id="PF07728">
    <property type="entry name" value="AAA_5"/>
    <property type="match status" value="3"/>
</dbReference>
<gene>
    <name evidence="3" type="ORF">C1645_835072</name>
</gene>
<feature type="region of interest" description="Disordered" evidence="1">
    <location>
        <begin position="1544"/>
        <end position="1618"/>
    </location>
</feature>
<feature type="domain" description="ATPase dynein-related AAA" evidence="2">
    <location>
        <begin position="478"/>
        <end position="640"/>
    </location>
</feature>
<dbReference type="EMBL" id="QKYT01000646">
    <property type="protein sequence ID" value="RIA82622.1"/>
    <property type="molecule type" value="Genomic_DNA"/>
</dbReference>
<evidence type="ECO:0000313" key="3">
    <source>
        <dbReference type="EMBL" id="RIA82622.1"/>
    </source>
</evidence>
<organism evidence="3 4">
    <name type="scientific">Glomus cerebriforme</name>
    <dbReference type="NCBI Taxonomy" id="658196"/>
    <lineage>
        <taxon>Eukaryota</taxon>
        <taxon>Fungi</taxon>
        <taxon>Fungi incertae sedis</taxon>
        <taxon>Mucoromycota</taxon>
        <taxon>Glomeromycotina</taxon>
        <taxon>Glomeromycetes</taxon>
        <taxon>Glomerales</taxon>
        <taxon>Glomeraceae</taxon>
        <taxon>Glomus</taxon>
    </lineage>
</organism>
<dbReference type="PANTHER" id="PTHR21610">
    <property type="entry name" value="VON WILLEBRAND FACTOR A DOMAIN-CONTAINING PROTEIN 8"/>
    <property type="match status" value="1"/>
</dbReference>
<name>A0A397SAX3_9GLOM</name>
<proteinExistence type="predicted"/>
<evidence type="ECO:0000256" key="1">
    <source>
        <dbReference type="SAM" id="MobiDB-lite"/>
    </source>
</evidence>
<dbReference type="FunFam" id="3.40.50.300:FF:000587">
    <property type="entry name" value="von Willebrand factor A domain containing 8"/>
    <property type="match status" value="1"/>
</dbReference>
<feature type="compositionally biased region" description="Basic and acidic residues" evidence="1">
    <location>
        <begin position="8"/>
        <end position="19"/>
    </location>
</feature>
<evidence type="ECO:0000313" key="4">
    <source>
        <dbReference type="Proteomes" id="UP000265703"/>
    </source>
</evidence>
<sequence>MSPNNKKSQNEKDTNESAKRRILHYTKILESKEQYNSDYDSNTTIHGFHTSNDNEKAISTIRIGDVSLRVTKPRCPELVPHYIDPLFEESQEVLRHLRWMMQKDKLGQDIFLIGPPGSLRRALVLKYAQLTNREIEYIPLSKDCTDSDLKQRREISGGTAYYVDQACVRAATNGRILILDGIEKAERNVLPILNNLLENREMSLEDGRFLVHPKRYDSLAKTNEKNVMDSWKLVRVSDRFIVMALGLPVPPYVGHPLDPPLRSRFQSRDIKLPGFDSQIKHLKKLAPNANPELVERLVSIATVLGSMSFDDGGIEIPEFPISVDTSVYVLQNFPHIKPRFLLDLLYPWPLLPTCAAEQRSVIEATYHRFGMLGFEIVKKPTTIRTENSGFEEDNLFQCTPGYNVINIKLSERKENALFNNFPLHKVDLNFQPELENGNANLVQVFGGDEDPSTADFFVETNYHKNIFNSMLIAHSVGDFCVLGGKGVGKSALIRHFAINLGYTIEYIPLYKDMSSRDLLQRRGTTFAGDTIWENSSLVKAALSGSLAVMDGIDTLSFGTIVTLQRLIKEREISLPDGTQLIHPSRYQKLKQDHGFTKKQLDEKGIFTIHPAFRIVALGRPFSGGREEGRPGAWLSPEIVSMFQFVVVRPLDYQEEMQVLETLSPGIDSDNLSLLLRFANRLRKDSDETVKTLSNALSTRQLIRICRRLTLFPNDSLYEAIHRVSLSRFLPSLAKTALEELMANNEILPPKKIVDVELKIEILPSRSSPQILKIGNVEEPIVKDSNPLLIPDIVFHENPKQVEILMQMLQDYQLGEHLLLIGNQGVGKNKLADYFLQILRLPREYIQLHRDTTVQSLTSTPSIVDGVLQFEDSPLGYILVVDEADKAPTYVTAVLRNLLEDGQMVLGDGRRIVSSVSSNNSKEECIIIHRNFRMIVLANRPGFPFLGNDFYREIGDVFSCHAVDNPDPESEMFLLKKYAPDISEDLLLKLTAAFRDLRNLVDEGLISYPYSTRELVNIVKHMQQYPEEGISRILQNVFDFDQYDKDSKDLLIEAFQKHGIPVGLESDFSVRLGKRIPLGEPIITEIWTQSNSESKVCEIKQEPIIFGGGWEVQVSESKELDRTEGRIVTFTEQIYNFKIPTRGEALDIAALPDGSLFVVTTNPITLHAIDQNHQKVRTIDMYEFFPLQKASPRLRMAIVQTQETWYLILHDPAENLLLSIDFSRSSAVATGAFVTKLRLMGLTLVKSIMLKDYESLGILVFYQVEKSTILMLDFNTNTQHIIEVPIKISHLYLVRPDVWITRDCLNGHYHLIFTDGQFMVPNIMKDVNIKGLFKSKPEVITYLSQDGVPYPNVSSARFLHNENDSNALSIISNFPEALLNDPSNNSKVEIISYMRESGDDGRNYYKNLTNASTFLGKSGQLATIIPLKDGRSEGYLELFNPVQNMLWRITIPLAIPDIGLIKRDPTLNAIGSPYIFFERMAATMLELPDGNLLTMDISGVVRIWQVDAGQLIKAAKTWRKLVGSIDQRTLSIIYEDTEGNVISEQTGDAEGVGSQGGGSDNGRGGGNGSGGSGDGGNSGAGGGGDGDQLNFEGREPTFIDVSNMEVRTEAKPPLELTDAQRELHEISMQKRREQVNMTQADSETYRSYLTNVQREIRELRVILESIEAKNKERVWLKNQSSGDVDDTKLIEGLTGDRNIYKRRGENDPEVGFFQQTPKKFMYRFNSHDRRLERSMEVALMIMESFKSFEHKFQYRIIGHSGDGPNIEFVKEGKYPRTEKETLKIINQMFTHSQFCLNNTVSATAYAIKDIVKEEADDYFVVVLSDANIQQYRINPEDIARVLKSDERVTTSIIFIGSLADQAEKLKKHIGNKAHICMDNKDLPKIMKSIFLASMLKD</sequence>
<dbReference type="InterPro" id="IPR039891">
    <property type="entry name" value="VWA8"/>
</dbReference>
<reference evidence="3 4" key="1">
    <citation type="submission" date="2018-06" db="EMBL/GenBank/DDBJ databases">
        <title>Comparative genomics reveals the genomic features of Rhizophagus irregularis, R. cerebriforme, R. diaphanum and Gigaspora rosea, and their symbiotic lifestyle signature.</title>
        <authorList>
            <person name="Morin E."/>
            <person name="San Clemente H."/>
            <person name="Chen E.C.H."/>
            <person name="De La Providencia I."/>
            <person name="Hainaut M."/>
            <person name="Kuo A."/>
            <person name="Kohler A."/>
            <person name="Murat C."/>
            <person name="Tang N."/>
            <person name="Roy S."/>
            <person name="Loubradou J."/>
            <person name="Henrissat B."/>
            <person name="Grigoriev I.V."/>
            <person name="Corradi N."/>
            <person name="Roux C."/>
            <person name="Martin F.M."/>
        </authorList>
    </citation>
    <scope>NUCLEOTIDE SEQUENCE [LARGE SCALE GENOMIC DNA]</scope>
    <source>
        <strain evidence="3 4">DAOM 227022</strain>
    </source>
</reference>
<accession>A0A397SAX3</accession>
<feature type="region of interest" description="Disordered" evidence="1">
    <location>
        <begin position="1"/>
        <end position="20"/>
    </location>
</feature>
<feature type="compositionally biased region" description="Gly residues" evidence="1">
    <location>
        <begin position="1552"/>
        <end position="1585"/>
    </location>
</feature>
<dbReference type="InterPro" id="IPR011704">
    <property type="entry name" value="ATPase_dyneun-rel_AAA"/>
</dbReference>
<dbReference type="GO" id="GO:0005524">
    <property type="term" value="F:ATP binding"/>
    <property type="evidence" value="ECO:0007669"/>
    <property type="project" value="InterPro"/>
</dbReference>
<dbReference type="GO" id="GO:0016887">
    <property type="term" value="F:ATP hydrolysis activity"/>
    <property type="evidence" value="ECO:0007669"/>
    <property type="project" value="InterPro"/>
</dbReference>
<dbReference type="InterPro" id="IPR027417">
    <property type="entry name" value="P-loop_NTPase"/>
</dbReference>
<feature type="domain" description="ATPase dynein-related AAA" evidence="2">
    <location>
        <begin position="109"/>
        <end position="265"/>
    </location>
</feature>
<keyword evidence="4" id="KW-1185">Reference proteome</keyword>
<dbReference type="PANTHER" id="PTHR21610:SF9">
    <property type="entry name" value="VON WILLEBRAND FACTOR A DOMAIN-CONTAINING PROTEIN 8"/>
    <property type="match status" value="1"/>
</dbReference>
<evidence type="ECO:0000259" key="2">
    <source>
        <dbReference type="Pfam" id="PF07728"/>
    </source>
</evidence>
<feature type="compositionally biased region" description="Basic and acidic residues" evidence="1">
    <location>
        <begin position="1605"/>
        <end position="1618"/>
    </location>
</feature>
<dbReference type="GO" id="GO:0005737">
    <property type="term" value="C:cytoplasm"/>
    <property type="evidence" value="ECO:0007669"/>
    <property type="project" value="TreeGrafter"/>
</dbReference>